<feature type="domain" description="HTH lysR-type" evidence="5">
    <location>
        <begin position="1"/>
        <end position="58"/>
    </location>
</feature>
<dbReference type="AlphaFoldDB" id="A0A7H0YD05"/>
<dbReference type="PROSITE" id="PS50931">
    <property type="entry name" value="HTH_LYSR"/>
    <property type="match status" value="1"/>
</dbReference>
<dbReference type="InterPro" id="IPR011991">
    <property type="entry name" value="ArsR-like_HTH"/>
</dbReference>
<protein>
    <submittedName>
        <fullName evidence="6">LysR family transcriptional regulator</fullName>
    </submittedName>
</protein>
<dbReference type="Gene3D" id="3.40.190.290">
    <property type="match status" value="1"/>
</dbReference>
<evidence type="ECO:0000256" key="1">
    <source>
        <dbReference type="ARBA" id="ARBA00009437"/>
    </source>
</evidence>
<comment type="similarity">
    <text evidence="1">Belongs to the LysR transcriptional regulatory family.</text>
</comment>
<dbReference type="SUPFAM" id="SSF46785">
    <property type="entry name" value="Winged helix' DNA-binding domain"/>
    <property type="match status" value="1"/>
</dbReference>
<dbReference type="InterPro" id="IPR036390">
    <property type="entry name" value="WH_DNA-bd_sf"/>
</dbReference>
<dbReference type="PANTHER" id="PTHR30126:SF39">
    <property type="entry name" value="HTH-TYPE TRANSCRIPTIONAL REGULATOR CYSL"/>
    <property type="match status" value="1"/>
</dbReference>
<evidence type="ECO:0000256" key="4">
    <source>
        <dbReference type="ARBA" id="ARBA00023163"/>
    </source>
</evidence>
<accession>A0A7H0YD05</accession>
<keyword evidence="3" id="KW-0238">DNA-binding</keyword>
<dbReference type="EMBL" id="CP061172">
    <property type="protein sequence ID" value="QNR68963.1"/>
    <property type="molecule type" value="Genomic_DNA"/>
</dbReference>
<dbReference type="Pfam" id="PF03466">
    <property type="entry name" value="LysR_substrate"/>
    <property type="match status" value="1"/>
</dbReference>
<dbReference type="InterPro" id="IPR000847">
    <property type="entry name" value="LysR_HTH_N"/>
</dbReference>
<dbReference type="InterPro" id="IPR036388">
    <property type="entry name" value="WH-like_DNA-bd_sf"/>
</dbReference>
<dbReference type="RefSeq" id="WP_190298978.1">
    <property type="nucleotide sequence ID" value="NZ_CP061172.1"/>
</dbReference>
<evidence type="ECO:0000313" key="7">
    <source>
        <dbReference type="Proteomes" id="UP000516384"/>
    </source>
</evidence>
<sequence>MNILKLRILMLIDKFHKATDVAEALQVKQPTVSFHMKSLEKEMGVSLFSLQQGRIMLTEAGKKLLPYAKQIISLEQEARHAVDELTEESQAQLHLSAESISGTYLLPTLMAKFAQRYPDCRIQLEIQSPDTIKQLLKQGEIDFAFLDDRDSLPEYTVAEPVASDQVGVIRSASALASAFKSEEVNGPDMLDKHTWVKYSGSSVVDQYSSLVKPHLEINSWEAVKQVVSGGEALAFFPASGVDNNENAVPSVKWLPYPEADNKRSHYQINIVYQQDTHMNLMQQAFLDFIRREGLEMNSYRT</sequence>
<evidence type="ECO:0000259" key="5">
    <source>
        <dbReference type="PROSITE" id="PS50931"/>
    </source>
</evidence>
<dbReference type="Pfam" id="PF00126">
    <property type="entry name" value="HTH_1"/>
    <property type="match status" value="1"/>
</dbReference>
<evidence type="ECO:0000256" key="3">
    <source>
        <dbReference type="ARBA" id="ARBA00023125"/>
    </source>
</evidence>
<dbReference type="CDD" id="cd00090">
    <property type="entry name" value="HTH_ARSR"/>
    <property type="match status" value="1"/>
</dbReference>
<dbReference type="Gene3D" id="1.10.10.10">
    <property type="entry name" value="Winged helix-like DNA-binding domain superfamily/Winged helix DNA-binding domain"/>
    <property type="match status" value="1"/>
</dbReference>
<gene>
    <name evidence="6" type="ORF">IAQ67_08040</name>
</gene>
<name>A0A7H0YD05_9BACL</name>
<evidence type="ECO:0000313" key="6">
    <source>
        <dbReference type="EMBL" id="QNR68963.1"/>
    </source>
</evidence>
<dbReference type="SUPFAM" id="SSF53850">
    <property type="entry name" value="Periplasmic binding protein-like II"/>
    <property type="match status" value="1"/>
</dbReference>
<dbReference type="GO" id="GO:0000976">
    <property type="term" value="F:transcription cis-regulatory region binding"/>
    <property type="evidence" value="ECO:0007669"/>
    <property type="project" value="TreeGrafter"/>
</dbReference>
<dbReference type="InterPro" id="IPR005119">
    <property type="entry name" value="LysR_subst-bd"/>
</dbReference>
<dbReference type="CDD" id="cd05466">
    <property type="entry name" value="PBP2_LTTR_substrate"/>
    <property type="match status" value="1"/>
</dbReference>
<keyword evidence="4" id="KW-0804">Transcription</keyword>
<dbReference type="PANTHER" id="PTHR30126">
    <property type="entry name" value="HTH-TYPE TRANSCRIPTIONAL REGULATOR"/>
    <property type="match status" value="1"/>
</dbReference>
<dbReference type="Proteomes" id="UP000516384">
    <property type="component" value="Chromosome"/>
</dbReference>
<dbReference type="GO" id="GO:0003700">
    <property type="term" value="F:DNA-binding transcription factor activity"/>
    <property type="evidence" value="ECO:0007669"/>
    <property type="project" value="InterPro"/>
</dbReference>
<keyword evidence="2" id="KW-0805">Transcription regulation</keyword>
<organism evidence="6 7">
    <name type="scientific">Paenibacillus peoriae</name>
    <dbReference type="NCBI Taxonomy" id="59893"/>
    <lineage>
        <taxon>Bacteria</taxon>
        <taxon>Bacillati</taxon>
        <taxon>Bacillota</taxon>
        <taxon>Bacilli</taxon>
        <taxon>Bacillales</taxon>
        <taxon>Paenibacillaceae</taxon>
        <taxon>Paenibacillus</taxon>
    </lineage>
</organism>
<proteinExistence type="inferred from homology"/>
<evidence type="ECO:0000256" key="2">
    <source>
        <dbReference type="ARBA" id="ARBA00023015"/>
    </source>
</evidence>
<reference evidence="6 7" key="1">
    <citation type="submission" date="2020-09" db="EMBL/GenBank/DDBJ databases">
        <title>Characterization of Paenibacillus peoriae strain ZF390 with broad-spectrum antimicrobial activity as a potential biocontrol agent.</title>
        <authorList>
            <person name="Li L."/>
            <person name="Zhao Y."/>
            <person name="Li B."/>
            <person name="Xie X."/>
        </authorList>
    </citation>
    <scope>NUCLEOTIDE SEQUENCE [LARGE SCALE GENOMIC DNA]</scope>
    <source>
        <strain evidence="6 7">ZF390</strain>
    </source>
</reference>